<dbReference type="Proteomes" id="UP000320291">
    <property type="component" value="Segment"/>
</dbReference>
<evidence type="ECO:0000313" key="1">
    <source>
        <dbReference type="EMBL" id="AYU58946.1"/>
    </source>
</evidence>
<sequence length="45" mass="5059">MRVEGQMGGDSFEKVIKLDSLGVENNFLLKENEGIINKVDFHGSY</sequence>
<dbReference type="EMBL" id="MH454598">
    <property type="protein sequence ID" value="AYU58946.1"/>
    <property type="molecule type" value="Genomic_DNA"/>
</dbReference>
<protein>
    <submittedName>
        <fullName evidence="1">Uncharacterized protein</fullName>
    </submittedName>
</protein>
<organism evidence="1">
    <name type="scientific">Fowl aviadenovirus C</name>
    <dbReference type="NCBI Taxonomy" id="190063"/>
    <lineage>
        <taxon>Viruses</taxon>
        <taxon>Varidnaviria</taxon>
        <taxon>Bamfordvirae</taxon>
        <taxon>Preplasmiviricota</taxon>
        <taxon>Polisuviricotina</taxon>
        <taxon>Pharingeaviricetes</taxon>
        <taxon>Rowavirales</taxon>
        <taxon>Adenoviridae</taxon>
        <taxon>Aviadenovirus</taxon>
        <taxon>Aviadenovirus hydropericardii</taxon>
    </lineage>
</organism>
<name>A0A3G4R8T0_9ADEN</name>
<accession>A0A3G4R8T0</accession>
<reference evidence="1" key="1">
    <citation type="submission" date="2018-06" db="EMBL/GenBank/DDBJ databases">
        <title>Pathogenicity and molecular characterization of a fowl adenovirus serotype 4 isolated from Chickens Associated with Hydropericardium-hepatitis Syndrome in China.</title>
        <authorList>
            <person name="Ren G."/>
            <person name="Chen R."/>
            <person name="Wang H."/>
            <person name="Huang M."/>
            <person name="Yan Y."/>
            <person name="Liu F."/>
        </authorList>
    </citation>
    <scope>NUCLEOTIDE SEQUENCE [LARGE SCALE GENOMIC DNA]</scope>
    <source>
        <strain evidence="1">GX-1</strain>
    </source>
</reference>
<proteinExistence type="predicted"/>